<name>A0A9W7TVN8_TRIRA</name>
<organism evidence="1 2">
    <name type="scientific">Triplophysa rosa</name>
    <name type="common">Cave loach</name>
    <dbReference type="NCBI Taxonomy" id="992332"/>
    <lineage>
        <taxon>Eukaryota</taxon>
        <taxon>Metazoa</taxon>
        <taxon>Chordata</taxon>
        <taxon>Craniata</taxon>
        <taxon>Vertebrata</taxon>
        <taxon>Euteleostomi</taxon>
        <taxon>Actinopterygii</taxon>
        <taxon>Neopterygii</taxon>
        <taxon>Teleostei</taxon>
        <taxon>Ostariophysi</taxon>
        <taxon>Cypriniformes</taxon>
        <taxon>Nemacheilidae</taxon>
        <taxon>Triplophysa</taxon>
    </lineage>
</organism>
<reference evidence="1" key="1">
    <citation type="submission" date="2021-02" db="EMBL/GenBank/DDBJ databases">
        <title>Comparative genomics reveals that relaxation of natural selection precedes convergent phenotypic evolution of cavefish.</title>
        <authorList>
            <person name="Peng Z."/>
        </authorList>
    </citation>
    <scope>NUCLEOTIDE SEQUENCE</scope>
    <source>
        <tissue evidence="1">Muscle</tissue>
    </source>
</reference>
<evidence type="ECO:0000313" key="2">
    <source>
        <dbReference type="Proteomes" id="UP001059041"/>
    </source>
</evidence>
<evidence type="ECO:0000313" key="1">
    <source>
        <dbReference type="EMBL" id="KAI7803801.1"/>
    </source>
</evidence>
<dbReference type="Proteomes" id="UP001059041">
    <property type="component" value="Linkage Group LG11"/>
</dbReference>
<protein>
    <submittedName>
        <fullName evidence="1">Uncharacterized protein</fullName>
    </submittedName>
</protein>
<proteinExistence type="predicted"/>
<dbReference type="OrthoDB" id="8553199at2759"/>
<gene>
    <name evidence="1" type="ORF">IRJ41_011830</name>
</gene>
<keyword evidence="2" id="KW-1185">Reference proteome</keyword>
<dbReference type="AlphaFoldDB" id="A0A9W7TVN8"/>
<sequence>MIITLSTTKLVLAIATALGFVFAINSILPKGQSNKNQICVNCDNVKLQQLSKAAQDALNAIACTRTLSSSEKRANRGQHVFNNRVLGFHRSVLQKLLEVVGGYDEQLENLTQDLVIPLSRTEQEAISRMVAHFSSNEFYVDYNADVFGEYVRQLRAQLVAYLMADTSVNNNERAGIQNIRQKVQFITTEMVNHVVYVDPMARDRWLQEHPRDEQLYEQVRRAIGNMFRNILQDFQKVSIKIKVFRGRNNWNWDRDRSDVK</sequence>
<accession>A0A9W7TVN8</accession>
<dbReference type="EMBL" id="JAFHDT010000011">
    <property type="protein sequence ID" value="KAI7803801.1"/>
    <property type="molecule type" value="Genomic_DNA"/>
</dbReference>
<comment type="caution">
    <text evidence="1">The sequence shown here is derived from an EMBL/GenBank/DDBJ whole genome shotgun (WGS) entry which is preliminary data.</text>
</comment>